<keyword evidence="1" id="KW-0732">Signal</keyword>
<dbReference type="RefSeq" id="WP_215506268.1">
    <property type="nucleotide sequence ID" value="NZ_CP076361.1"/>
</dbReference>
<feature type="signal peptide" evidence="1">
    <location>
        <begin position="1"/>
        <end position="20"/>
    </location>
</feature>
<sequence>MKNILLATTILASVATVASAETGVSISGYGRFGLVYDGSADDVVTTNSTTTIHTRLRFNIDATTETDSGVTFGGRIRMQHSSGSDGADLSAAMLFATYEGLRVEVGNANTAYDSVALMYDPEMGFVDSSFGDPQGNFFAFNSGPNPTADYMGVFASYSMGGFTGRISAIDPDQTTSVGAETEVSVSFDYTSGPFTVALAAVQDGEGIADNDQFFVGAAYAINDAATVGLNYVDEGEVPVVMAHGGDQGRTITLYGNYTMGATTLRAYVADNDYAGNVEDTSFGIGADYDLGGARLSGSIQRGYEDETVADLGVRFDF</sequence>
<dbReference type="AlphaFoldDB" id="A0A975P4G7"/>
<dbReference type="EMBL" id="CP076361">
    <property type="protein sequence ID" value="QWK88953.1"/>
    <property type="molecule type" value="Genomic_DNA"/>
</dbReference>
<dbReference type="Gene3D" id="2.40.160.10">
    <property type="entry name" value="Porin"/>
    <property type="match status" value="1"/>
</dbReference>
<evidence type="ECO:0000259" key="2">
    <source>
        <dbReference type="Pfam" id="PF13609"/>
    </source>
</evidence>
<dbReference type="Pfam" id="PF13609">
    <property type="entry name" value="Porin_4"/>
    <property type="match status" value="1"/>
</dbReference>
<feature type="domain" description="Porin" evidence="2">
    <location>
        <begin position="7"/>
        <end position="299"/>
    </location>
</feature>
<name>A0A975P4G7_9RHOB</name>
<feature type="chain" id="PRO_5037294511" evidence="1">
    <location>
        <begin position="21"/>
        <end position="317"/>
    </location>
</feature>
<evidence type="ECO:0000313" key="4">
    <source>
        <dbReference type="Proteomes" id="UP000679352"/>
    </source>
</evidence>
<organism evidence="3 4">
    <name type="scientific">Gemmobacter fulvus</name>
    <dbReference type="NCBI Taxonomy" id="2840474"/>
    <lineage>
        <taxon>Bacteria</taxon>
        <taxon>Pseudomonadati</taxon>
        <taxon>Pseudomonadota</taxon>
        <taxon>Alphaproteobacteria</taxon>
        <taxon>Rhodobacterales</taxon>
        <taxon>Paracoccaceae</taxon>
        <taxon>Gemmobacter</taxon>
    </lineage>
</organism>
<evidence type="ECO:0000313" key="3">
    <source>
        <dbReference type="EMBL" id="QWK88953.1"/>
    </source>
</evidence>
<dbReference type="KEGG" id="gfu:KM031_08595"/>
<dbReference type="GO" id="GO:0016020">
    <property type="term" value="C:membrane"/>
    <property type="evidence" value="ECO:0007669"/>
    <property type="project" value="InterPro"/>
</dbReference>
<proteinExistence type="predicted"/>
<keyword evidence="4" id="KW-1185">Reference proteome</keyword>
<dbReference type="Proteomes" id="UP000679352">
    <property type="component" value="Chromosome"/>
</dbReference>
<dbReference type="SUPFAM" id="SSF56935">
    <property type="entry name" value="Porins"/>
    <property type="match status" value="1"/>
</dbReference>
<protein>
    <submittedName>
        <fullName evidence="3">Porin</fullName>
    </submittedName>
</protein>
<accession>A0A975P4G7</accession>
<dbReference type="InterPro" id="IPR033900">
    <property type="entry name" value="Gram_neg_porin_domain"/>
</dbReference>
<evidence type="ECO:0000256" key="1">
    <source>
        <dbReference type="SAM" id="SignalP"/>
    </source>
</evidence>
<dbReference type="InterPro" id="IPR023614">
    <property type="entry name" value="Porin_dom_sf"/>
</dbReference>
<dbReference type="GO" id="GO:0015288">
    <property type="term" value="F:porin activity"/>
    <property type="evidence" value="ECO:0007669"/>
    <property type="project" value="InterPro"/>
</dbReference>
<gene>
    <name evidence="3" type="ORF">KM031_08595</name>
</gene>
<reference evidence="3" key="1">
    <citation type="submission" date="2021-06" db="EMBL/GenBank/DDBJ databases">
        <title>Direct submission.</title>
        <authorList>
            <person name="Lee C.-S."/>
            <person name="Jin L."/>
        </authorList>
    </citation>
    <scope>NUCLEOTIDE SEQUENCE</scope>
    <source>
        <strain evidence="3">Con5</strain>
    </source>
</reference>